<dbReference type="Proteomes" id="UP000318946">
    <property type="component" value="Chromosome"/>
</dbReference>
<dbReference type="SUPFAM" id="SSF81333">
    <property type="entry name" value="F1F0 ATP synthase subunit C"/>
    <property type="match status" value="2"/>
</dbReference>
<dbReference type="InterPro" id="IPR002379">
    <property type="entry name" value="ATPase_proteolipid_c-like_dom"/>
</dbReference>
<dbReference type="CDD" id="cd18179">
    <property type="entry name" value="ATP-synt_Vo_Ao_c_NTPK_rpt1"/>
    <property type="match status" value="1"/>
</dbReference>
<accession>A0A3D3YJZ7</accession>
<evidence type="ECO:0000256" key="2">
    <source>
        <dbReference type="ARBA" id="ARBA00022692"/>
    </source>
</evidence>
<dbReference type="CDD" id="cd18180">
    <property type="entry name" value="ATP-synt_Vo_Ao_c_NTPK_rpt2"/>
    <property type="match status" value="1"/>
</dbReference>
<dbReference type="Gene3D" id="1.20.120.610">
    <property type="entry name" value="lithium bound rotor ring of v- atpase"/>
    <property type="match status" value="1"/>
</dbReference>
<reference evidence="7" key="1">
    <citation type="submission" date="2019-06" db="EMBL/GenBank/DDBJ databases">
        <title>Alistipes onderdonkii subsp. vulgaris subsp. nov., Alistipes dispar sp. nov. and Alistipes communis sp. nov., isolated from human faeces, and creation of Alistipes onderdonkii subsp. onderdonkii subsp. nov.</title>
        <authorList>
            <person name="Sakamoto M."/>
            <person name="Ikeyama N."/>
            <person name="Ogata Y."/>
            <person name="Suda W."/>
            <person name="Iino T."/>
            <person name="Hattori M."/>
            <person name="Ohkuma M."/>
        </authorList>
    </citation>
    <scope>NUCLEOTIDE SEQUENCE [LARGE SCALE GENOMIC DNA]</scope>
    <source>
        <strain evidence="7">5CBH24</strain>
    </source>
</reference>
<evidence type="ECO:0000256" key="4">
    <source>
        <dbReference type="ARBA" id="ARBA00023136"/>
    </source>
</evidence>
<feature type="domain" description="V-ATPase proteolipid subunit C-like" evidence="5">
    <location>
        <begin position="80"/>
        <end position="139"/>
    </location>
</feature>
<feature type="domain" description="V-ATPase proteolipid subunit C-like" evidence="5">
    <location>
        <begin position="5"/>
        <end position="63"/>
    </location>
</feature>
<keyword evidence="4" id="KW-0472">Membrane</keyword>
<evidence type="ECO:0000259" key="5">
    <source>
        <dbReference type="Pfam" id="PF00137"/>
    </source>
</evidence>
<keyword evidence="3" id="KW-1133">Transmembrane helix</keyword>
<sequence>MAYVGVALMVGLSGMASCIGTSIAGMASVGAMKKNAGAFGSYMILAAIPGSQGLYGFVNYFIIKDFLTDEISMLQGAAIFGAGLLTGVVCLASSYFQSKVCANGITAIGNGHDVMGKTLILAAFPELYAILTVAAVFLIGGAI</sequence>
<keyword evidence="7" id="KW-1185">Reference proteome</keyword>
<evidence type="ECO:0000313" key="7">
    <source>
        <dbReference type="Proteomes" id="UP000318946"/>
    </source>
</evidence>
<dbReference type="EMBL" id="AP019735">
    <property type="protein sequence ID" value="BBL04403.1"/>
    <property type="molecule type" value="Genomic_DNA"/>
</dbReference>
<accession>A0A4Y1WTI0</accession>
<dbReference type="GO" id="GO:0015078">
    <property type="term" value="F:proton transmembrane transporter activity"/>
    <property type="evidence" value="ECO:0007669"/>
    <property type="project" value="InterPro"/>
</dbReference>
<evidence type="ECO:0000256" key="1">
    <source>
        <dbReference type="ARBA" id="ARBA00004141"/>
    </source>
</evidence>
<dbReference type="InterPro" id="IPR035921">
    <property type="entry name" value="F/V-ATP_Csub_sf"/>
</dbReference>
<dbReference type="STRING" id="1118061.GCA_000311925_00927"/>
<dbReference type="AlphaFoldDB" id="A0A3D3YJZ7"/>
<keyword evidence="2" id="KW-0812">Transmembrane</keyword>
<organism evidence="6 7">
    <name type="scientific">Alistipes communis</name>
    <dbReference type="NCBI Taxonomy" id="2585118"/>
    <lineage>
        <taxon>Bacteria</taxon>
        <taxon>Pseudomonadati</taxon>
        <taxon>Bacteroidota</taxon>
        <taxon>Bacteroidia</taxon>
        <taxon>Bacteroidales</taxon>
        <taxon>Rikenellaceae</taxon>
        <taxon>Alistipes</taxon>
    </lineage>
</organism>
<protein>
    <submittedName>
        <fullName evidence="6">V-type ATP synthase subunit K</fullName>
    </submittedName>
</protein>
<dbReference type="OrthoDB" id="384481at2"/>
<dbReference type="KEGG" id="acou:A5CBH24_17160"/>
<comment type="subcellular location">
    <subcellularLocation>
        <location evidence="1">Membrane</location>
        <topology evidence="1">Multi-pass membrane protein</topology>
    </subcellularLocation>
</comment>
<proteinExistence type="predicted"/>
<gene>
    <name evidence="6" type="ORF">A5CBH24_17160</name>
</gene>
<evidence type="ECO:0000256" key="3">
    <source>
        <dbReference type="ARBA" id="ARBA00022989"/>
    </source>
</evidence>
<dbReference type="Pfam" id="PF00137">
    <property type="entry name" value="ATP-synt_C"/>
    <property type="match status" value="2"/>
</dbReference>
<dbReference type="GO" id="GO:0033177">
    <property type="term" value="C:proton-transporting two-sector ATPase complex, proton-transporting domain"/>
    <property type="evidence" value="ECO:0007669"/>
    <property type="project" value="InterPro"/>
</dbReference>
<name>A0A3D3YJZ7_9BACT</name>
<evidence type="ECO:0000313" key="6">
    <source>
        <dbReference type="EMBL" id="BBL04403.1"/>
    </source>
</evidence>
<accession>A0A4Y1XMG5</accession>